<feature type="transmembrane region" description="Helical" evidence="5">
    <location>
        <begin position="26"/>
        <end position="47"/>
    </location>
</feature>
<keyword evidence="8" id="KW-1185">Reference proteome</keyword>
<feature type="transmembrane region" description="Helical" evidence="5">
    <location>
        <begin position="98"/>
        <end position="117"/>
    </location>
</feature>
<evidence type="ECO:0000313" key="8">
    <source>
        <dbReference type="Proteomes" id="UP000095023"/>
    </source>
</evidence>
<keyword evidence="2 5" id="KW-0812">Transmembrane</keyword>
<dbReference type="GO" id="GO:0016020">
    <property type="term" value="C:membrane"/>
    <property type="evidence" value="ECO:0007669"/>
    <property type="project" value="UniProtKB-SubCell"/>
</dbReference>
<dbReference type="Pfam" id="PF03124">
    <property type="entry name" value="EXS"/>
    <property type="match status" value="1"/>
</dbReference>
<evidence type="ECO:0000256" key="5">
    <source>
        <dbReference type="SAM" id="Phobius"/>
    </source>
</evidence>
<dbReference type="PROSITE" id="PS51380">
    <property type="entry name" value="EXS"/>
    <property type="match status" value="1"/>
</dbReference>
<keyword evidence="3 5" id="KW-1133">Transmembrane helix</keyword>
<gene>
    <name evidence="7" type="ORF">CANCADRAFT_147548</name>
</gene>
<keyword evidence="4 5" id="KW-0472">Membrane</keyword>
<evidence type="ECO:0000256" key="3">
    <source>
        <dbReference type="ARBA" id="ARBA00022989"/>
    </source>
</evidence>
<evidence type="ECO:0000256" key="1">
    <source>
        <dbReference type="ARBA" id="ARBA00004141"/>
    </source>
</evidence>
<organism evidence="7 8">
    <name type="scientific">Tortispora caseinolytica NRRL Y-17796</name>
    <dbReference type="NCBI Taxonomy" id="767744"/>
    <lineage>
        <taxon>Eukaryota</taxon>
        <taxon>Fungi</taxon>
        <taxon>Dikarya</taxon>
        <taxon>Ascomycota</taxon>
        <taxon>Saccharomycotina</taxon>
        <taxon>Trigonopsidomycetes</taxon>
        <taxon>Trigonopsidales</taxon>
        <taxon>Trigonopsidaceae</taxon>
        <taxon>Tortispora</taxon>
    </lineage>
</organism>
<evidence type="ECO:0000256" key="4">
    <source>
        <dbReference type="ARBA" id="ARBA00023136"/>
    </source>
</evidence>
<evidence type="ECO:0000256" key="2">
    <source>
        <dbReference type="ARBA" id="ARBA00022692"/>
    </source>
</evidence>
<dbReference type="AlphaFoldDB" id="A0A1E4TKG0"/>
<name>A0A1E4TKG0_9ASCO</name>
<dbReference type="Proteomes" id="UP000095023">
    <property type="component" value="Unassembled WGS sequence"/>
</dbReference>
<dbReference type="EMBL" id="KV453841">
    <property type="protein sequence ID" value="ODV92235.1"/>
    <property type="molecule type" value="Genomic_DNA"/>
</dbReference>
<evidence type="ECO:0000259" key="6">
    <source>
        <dbReference type="PROSITE" id="PS51380"/>
    </source>
</evidence>
<feature type="domain" description="EXS" evidence="6">
    <location>
        <begin position="185"/>
        <end position="431"/>
    </location>
</feature>
<dbReference type="PANTHER" id="PTHR10783">
    <property type="entry name" value="XENOTROPIC AND POLYTROPIC RETROVIRUS RECEPTOR 1-RELATED"/>
    <property type="match status" value="1"/>
</dbReference>
<proteinExistence type="predicted"/>
<evidence type="ECO:0000313" key="7">
    <source>
        <dbReference type="EMBL" id="ODV92235.1"/>
    </source>
</evidence>
<protein>
    <recommendedName>
        <fullName evidence="6">EXS domain-containing protein</fullName>
    </recommendedName>
</protein>
<reference evidence="8" key="1">
    <citation type="submission" date="2016-02" db="EMBL/GenBank/DDBJ databases">
        <title>Comparative genomics of biotechnologically important yeasts.</title>
        <authorList>
            <consortium name="DOE Joint Genome Institute"/>
            <person name="Riley R."/>
            <person name="Haridas S."/>
            <person name="Wolfe K.H."/>
            <person name="Lopes M.R."/>
            <person name="Hittinger C.T."/>
            <person name="Goker M."/>
            <person name="Salamov A."/>
            <person name="Wisecaver J."/>
            <person name="Long T.M."/>
            <person name="Aerts A.L."/>
            <person name="Barry K."/>
            <person name="Choi C."/>
            <person name="Clum A."/>
            <person name="Coughlan A.Y."/>
            <person name="Deshpande S."/>
            <person name="Douglass A.P."/>
            <person name="Hanson S.J."/>
            <person name="Klenk H.-P."/>
            <person name="Labutti K."/>
            <person name="Lapidus A."/>
            <person name="Lindquist E."/>
            <person name="Lipzen A."/>
            <person name="Meier-Kolthoff J.P."/>
            <person name="Ohm R.A."/>
            <person name="Otillar R.P."/>
            <person name="Pangilinan J."/>
            <person name="Peng Y."/>
            <person name="Rokas A."/>
            <person name="Rosa C.A."/>
            <person name="Scheuner C."/>
            <person name="Sibirny A.A."/>
            <person name="Slot J.C."/>
            <person name="Stielow J.B."/>
            <person name="Sun H."/>
            <person name="Kurtzman C.P."/>
            <person name="Blackwell M."/>
            <person name="Jeffries T.W."/>
            <person name="Grigoriev I.V."/>
        </authorList>
    </citation>
    <scope>NUCLEOTIDE SEQUENCE [LARGE SCALE GENOMIC DNA]</scope>
    <source>
        <strain evidence="8">NRRL Y-17796</strain>
    </source>
</reference>
<feature type="transmembrane region" description="Helical" evidence="5">
    <location>
        <begin position="68"/>
        <end position="92"/>
    </location>
</feature>
<dbReference type="OrthoDB" id="2159384at2759"/>
<sequence length="431" mass="49848">MTFSSLTRSAIDSANPDKIFNLSFPLPLRLASLFILGYWLFAINVRHFEKTRISCKRLLAYNTESSPIFSQAAALTAIFYLVALIYWTIAAYIASVNWFLKCLIWVPFIAVVMMMFLPVRLFNHRGRASFASCMVRVFSGKMTKSTRFTDILIADVATSYSKVLGDLWICIIMTLSGADYLSSINRDAGWKVLTVAVLCFPSALRFKQCLMDYSFTKDKTHLYNAGKYFSAFPVILLSGYQSSLSTKETELIKSKDIKTIASVFAKSSSSKYSEKALKQLDDFALSRIVNDLLESNYWSTWGSMASIVAVIINTCYSFYWDIVFDWDLTLLNSWWTLLDKSHHYGLRERLHYGRMGLYYSAVVIDLVLRFSWAIRFAPPFYYVPKHEFGVFLFQSLEILRRWIWLFFRVETEWVRTDKQEASSVDMHAYEE</sequence>
<dbReference type="PANTHER" id="PTHR10783:SF46">
    <property type="entry name" value="PROTEIN ERD1 HOMOLOG 2"/>
    <property type="match status" value="1"/>
</dbReference>
<comment type="subcellular location">
    <subcellularLocation>
        <location evidence="1">Membrane</location>
        <topology evidence="1">Multi-pass membrane protein</topology>
    </subcellularLocation>
</comment>
<accession>A0A1E4TKG0</accession>
<dbReference type="GO" id="GO:0005737">
    <property type="term" value="C:cytoplasm"/>
    <property type="evidence" value="ECO:0007669"/>
    <property type="project" value="TreeGrafter"/>
</dbReference>
<dbReference type="InterPro" id="IPR004342">
    <property type="entry name" value="EXS_C"/>
</dbReference>